<protein>
    <submittedName>
        <fullName evidence="4">Outer membrane beta-barrel protein</fullName>
    </submittedName>
</protein>
<comment type="caution">
    <text evidence="4">The sequence shown here is derived from an EMBL/GenBank/DDBJ whole genome shotgun (WGS) entry which is preliminary data.</text>
</comment>
<name>A0A8J7FNX9_9FLAO</name>
<sequence length="202" mass="22013">MKKLILAATLLAFGANAFAQENEGEKNGVNLDGQWMIMGQAGYTSTNEGDTQTYTALPSIGKFITSDIAVGAAFGYTGSRNEINADYIKKTNTYLVQPFVRKYWDVAGNLKVFGQASVPVGIGNTKDKVNGVDYRNSYTTYGVEIAPGLDYFFSSNWSVEATFGLFAWNAMNPKQGDTNNTFNFGLNSGMMDGVKVGIKYLF</sequence>
<accession>A0A8J7FNX9</accession>
<evidence type="ECO:0000313" key="4">
    <source>
        <dbReference type="EMBL" id="MBF0596589.1"/>
    </source>
</evidence>
<organism evidence="4 5">
    <name type="scientific">Faecalibacter rhinopitheci</name>
    <dbReference type="NCBI Taxonomy" id="2779678"/>
    <lineage>
        <taxon>Bacteria</taxon>
        <taxon>Pseudomonadati</taxon>
        <taxon>Bacteroidota</taxon>
        <taxon>Flavobacteriia</taxon>
        <taxon>Flavobacteriales</taxon>
        <taxon>Weeksellaceae</taxon>
        <taxon>Faecalibacter</taxon>
    </lineage>
</organism>
<evidence type="ECO:0000313" key="5">
    <source>
        <dbReference type="Proteomes" id="UP000608754"/>
    </source>
</evidence>
<keyword evidence="1 2" id="KW-0732">Signal</keyword>
<dbReference type="InterPro" id="IPR027385">
    <property type="entry name" value="Beta-barrel_OMP"/>
</dbReference>
<reference evidence="4" key="1">
    <citation type="submission" date="2020-10" db="EMBL/GenBank/DDBJ databases">
        <authorList>
            <person name="Lu T."/>
            <person name="Wang Q."/>
            <person name="Han X."/>
        </authorList>
    </citation>
    <scope>NUCLEOTIDE SEQUENCE</scope>
    <source>
        <strain evidence="4">WQ 117</strain>
    </source>
</reference>
<feature type="signal peptide" evidence="2">
    <location>
        <begin position="1"/>
        <end position="19"/>
    </location>
</feature>
<dbReference type="EMBL" id="JADGIK010000002">
    <property type="protein sequence ID" value="MBF0596589.1"/>
    <property type="molecule type" value="Genomic_DNA"/>
</dbReference>
<feature type="domain" description="Outer membrane protein beta-barrel" evidence="3">
    <location>
        <begin position="6"/>
        <end position="187"/>
    </location>
</feature>
<dbReference type="RefSeq" id="WP_194182119.1">
    <property type="nucleotide sequence ID" value="NZ_JADGIK010000002.1"/>
</dbReference>
<dbReference type="AlphaFoldDB" id="A0A8J7FNX9"/>
<keyword evidence="5" id="KW-1185">Reference proteome</keyword>
<proteinExistence type="predicted"/>
<gene>
    <name evidence="4" type="ORF">IM532_03810</name>
</gene>
<feature type="chain" id="PRO_5035236706" evidence="2">
    <location>
        <begin position="20"/>
        <end position="202"/>
    </location>
</feature>
<dbReference type="SUPFAM" id="SSF56925">
    <property type="entry name" value="OMPA-like"/>
    <property type="match status" value="1"/>
</dbReference>
<dbReference type="Proteomes" id="UP000608754">
    <property type="component" value="Unassembled WGS sequence"/>
</dbReference>
<evidence type="ECO:0000256" key="1">
    <source>
        <dbReference type="ARBA" id="ARBA00022729"/>
    </source>
</evidence>
<dbReference type="InterPro" id="IPR011250">
    <property type="entry name" value="OMP/PagP_B-barrel"/>
</dbReference>
<dbReference type="Pfam" id="PF13505">
    <property type="entry name" value="OMP_b-brl"/>
    <property type="match status" value="1"/>
</dbReference>
<evidence type="ECO:0000259" key="3">
    <source>
        <dbReference type="Pfam" id="PF13505"/>
    </source>
</evidence>
<evidence type="ECO:0000256" key="2">
    <source>
        <dbReference type="SAM" id="SignalP"/>
    </source>
</evidence>